<name>A0A918U860_9NEIS</name>
<evidence type="ECO:0000259" key="3">
    <source>
        <dbReference type="Pfam" id="PF25954"/>
    </source>
</evidence>
<reference evidence="5" key="2">
    <citation type="submission" date="2020-09" db="EMBL/GenBank/DDBJ databases">
        <authorList>
            <person name="Sun Q."/>
            <person name="Kim S."/>
        </authorList>
    </citation>
    <scope>NUCLEOTIDE SEQUENCE</scope>
    <source>
        <strain evidence="5">KCTC 32182</strain>
    </source>
</reference>
<evidence type="ECO:0000313" key="6">
    <source>
        <dbReference type="Proteomes" id="UP000645257"/>
    </source>
</evidence>
<evidence type="ECO:0000256" key="1">
    <source>
        <dbReference type="ARBA" id="ARBA00009477"/>
    </source>
</evidence>
<dbReference type="Gene3D" id="1.10.287.470">
    <property type="entry name" value="Helix hairpin bin"/>
    <property type="match status" value="1"/>
</dbReference>
<sequence length="361" mass="38907">MLLSVILAASLAGCSKGDGQKTDGKVNKKTVVRELARTDFLTAKVGLVQDSLPFTGSLSALSKSLVSAAVEGKVLDVRVREGEKVRRGQVLAVLDNETLRQNVAEQEAQVANTQSRLKLARVKLEKQRELLQKGFISKLAFDELESEYNVRAGEFRAQEAGLARARKLLADTVVKAPIDGVMAERKINPGEQITANAQLFSIVDLNFLEVTATVPARLIPSLHTGMKAGFTVEGLAGEFAGELERINPVAVSGTRNFAIYVRVDNRDGRLKVGQFAKGKIVLREVRDQIALPMTAIQDPGSASWVEVVENGKLTKRPVTIVLQSEMDKLVAVKGVKPGEVVLSALLLGTKIGDAVSLPAKH</sequence>
<keyword evidence="6" id="KW-1185">Reference proteome</keyword>
<dbReference type="GO" id="GO:0015562">
    <property type="term" value="F:efflux transmembrane transporter activity"/>
    <property type="evidence" value="ECO:0007669"/>
    <property type="project" value="TreeGrafter"/>
</dbReference>
<feature type="domain" description="CusB-like beta-barrel" evidence="3">
    <location>
        <begin position="210"/>
        <end position="279"/>
    </location>
</feature>
<dbReference type="AlphaFoldDB" id="A0A918U860"/>
<dbReference type="PANTHER" id="PTHR30469">
    <property type="entry name" value="MULTIDRUG RESISTANCE PROTEIN MDTA"/>
    <property type="match status" value="1"/>
</dbReference>
<dbReference type="RefSeq" id="WP_189531412.1">
    <property type="nucleotide sequence ID" value="NZ_BMYX01000003.1"/>
</dbReference>
<proteinExistence type="inferred from homology"/>
<dbReference type="InterPro" id="IPR058792">
    <property type="entry name" value="Beta-barrel_RND_2"/>
</dbReference>
<dbReference type="Gene3D" id="2.40.50.100">
    <property type="match status" value="1"/>
</dbReference>
<evidence type="ECO:0000313" key="5">
    <source>
        <dbReference type="EMBL" id="GGY07686.1"/>
    </source>
</evidence>
<evidence type="ECO:0000259" key="4">
    <source>
        <dbReference type="Pfam" id="PF25973"/>
    </source>
</evidence>
<dbReference type="Gene3D" id="2.40.420.20">
    <property type="match status" value="1"/>
</dbReference>
<dbReference type="Gene3D" id="2.40.30.170">
    <property type="match status" value="1"/>
</dbReference>
<dbReference type="GO" id="GO:1990281">
    <property type="term" value="C:efflux pump complex"/>
    <property type="evidence" value="ECO:0007669"/>
    <property type="project" value="TreeGrafter"/>
</dbReference>
<evidence type="ECO:0000256" key="2">
    <source>
        <dbReference type="SAM" id="Coils"/>
    </source>
</evidence>
<protein>
    <submittedName>
        <fullName evidence="5">RND transporter</fullName>
    </submittedName>
</protein>
<dbReference type="SUPFAM" id="SSF111369">
    <property type="entry name" value="HlyD-like secretion proteins"/>
    <property type="match status" value="1"/>
</dbReference>
<reference evidence="5" key="1">
    <citation type="journal article" date="2014" name="Int. J. Syst. Evol. Microbiol.">
        <title>Complete genome sequence of Corynebacterium casei LMG S-19264T (=DSM 44701T), isolated from a smear-ripened cheese.</title>
        <authorList>
            <consortium name="US DOE Joint Genome Institute (JGI-PGF)"/>
            <person name="Walter F."/>
            <person name="Albersmeier A."/>
            <person name="Kalinowski J."/>
            <person name="Ruckert C."/>
        </authorList>
    </citation>
    <scope>NUCLEOTIDE SEQUENCE</scope>
    <source>
        <strain evidence="5">KCTC 32182</strain>
    </source>
</reference>
<accession>A0A918U860</accession>
<gene>
    <name evidence="5" type="ORF">GCM10011289_07720</name>
</gene>
<dbReference type="InterPro" id="IPR006143">
    <property type="entry name" value="RND_pump_MFP"/>
</dbReference>
<dbReference type="Proteomes" id="UP000645257">
    <property type="component" value="Unassembled WGS sequence"/>
</dbReference>
<organism evidence="5 6">
    <name type="scientific">Paludibacterium paludis</name>
    <dbReference type="NCBI Taxonomy" id="1225769"/>
    <lineage>
        <taxon>Bacteria</taxon>
        <taxon>Pseudomonadati</taxon>
        <taxon>Pseudomonadota</taxon>
        <taxon>Betaproteobacteria</taxon>
        <taxon>Neisseriales</taxon>
        <taxon>Chromobacteriaceae</taxon>
        <taxon>Paludibacterium</taxon>
    </lineage>
</organism>
<feature type="coiled-coil region" evidence="2">
    <location>
        <begin position="96"/>
        <end position="130"/>
    </location>
</feature>
<dbReference type="Pfam" id="PF25954">
    <property type="entry name" value="Beta-barrel_RND_2"/>
    <property type="match status" value="1"/>
</dbReference>
<dbReference type="Pfam" id="PF25973">
    <property type="entry name" value="BSH_CzcB"/>
    <property type="match status" value="1"/>
</dbReference>
<dbReference type="NCBIfam" id="TIGR01730">
    <property type="entry name" value="RND_mfp"/>
    <property type="match status" value="1"/>
</dbReference>
<dbReference type="InterPro" id="IPR058647">
    <property type="entry name" value="BSH_CzcB-like"/>
</dbReference>
<feature type="domain" description="CzcB-like barrel-sandwich hybrid" evidence="4">
    <location>
        <begin position="66"/>
        <end position="204"/>
    </location>
</feature>
<comment type="caution">
    <text evidence="5">The sequence shown here is derived from an EMBL/GenBank/DDBJ whole genome shotgun (WGS) entry which is preliminary data.</text>
</comment>
<keyword evidence="2" id="KW-0175">Coiled coil</keyword>
<dbReference type="EMBL" id="BMYX01000003">
    <property type="protein sequence ID" value="GGY07686.1"/>
    <property type="molecule type" value="Genomic_DNA"/>
</dbReference>
<comment type="similarity">
    <text evidence="1">Belongs to the membrane fusion protein (MFP) (TC 8.A.1) family.</text>
</comment>